<gene>
    <name evidence="5" type="ORF">FHR38_002632</name>
</gene>
<keyword evidence="3" id="KW-0175">Coiled coil</keyword>
<dbReference type="InterPro" id="IPR027417">
    <property type="entry name" value="P-loop_NTPase"/>
</dbReference>
<dbReference type="AlphaFoldDB" id="A0A7W7SQ52"/>
<dbReference type="GO" id="GO:0005524">
    <property type="term" value="F:ATP binding"/>
    <property type="evidence" value="ECO:0007669"/>
    <property type="project" value="UniProtKB-KW"/>
</dbReference>
<dbReference type="InterPro" id="IPR017871">
    <property type="entry name" value="ABC_transporter-like_CS"/>
</dbReference>
<evidence type="ECO:0000313" key="6">
    <source>
        <dbReference type="Proteomes" id="UP000578819"/>
    </source>
</evidence>
<dbReference type="RefSeq" id="WP_184534918.1">
    <property type="nucleotide sequence ID" value="NZ_JACHJW010000001.1"/>
</dbReference>
<dbReference type="PANTHER" id="PTHR42855:SF2">
    <property type="entry name" value="DRUG RESISTANCE ABC TRANSPORTER,ATP-BINDING PROTEIN"/>
    <property type="match status" value="1"/>
</dbReference>
<comment type="caution">
    <text evidence="5">The sequence shown here is derived from an EMBL/GenBank/DDBJ whole genome shotgun (WGS) entry which is preliminary data.</text>
</comment>
<dbReference type="InterPro" id="IPR003593">
    <property type="entry name" value="AAA+_ATPase"/>
</dbReference>
<keyword evidence="2 5" id="KW-0067">ATP-binding</keyword>
<dbReference type="PROSITE" id="PS50893">
    <property type="entry name" value="ABC_TRANSPORTER_2"/>
    <property type="match status" value="2"/>
</dbReference>
<dbReference type="FunFam" id="3.40.50.300:FF:000011">
    <property type="entry name" value="Putative ABC transporter ATP-binding component"/>
    <property type="match status" value="1"/>
</dbReference>
<dbReference type="EMBL" id="JACHJW010000001">
    <property type="protein sequence ID" value="MBB4958899.1"/>
    <property type="molecule type" value="Genomic_DNA"/>
</dbReference>
<feature type="domain" description="ABC transporter" evidence="4">
    <location>
        <begin position="12"/>
        <end position="280"/>
    </location>
</feature>
<dbReference type="InterPro" id="IPR051309">
    <property type="entry name" value="ABCF_ATPase"/>
</dbReference>
<organism evidence="5 6">
    <name type="scientific">Micromonospora polyrhachis</name>
    <dbReference type="NCBI Taxonomy" id="1282883"/>
    <lineage>
        <taxon>Bacteria</taxon>
        <taxon>Bacillati</taxon>
        <taxon>Actinomycetota</taxon>
        <taxon>Actinomycetes</taxon>
        <taxon>Micromonosporales</taxon>
        <taxon>Micromonosporaceae</taxon>
        <taxon>Micromonospora</taxon>
    </lineage>
</organism>
<dbReference type="NCBIfam" id="NF000171">
    <property type="entry name" value="ABCF_producer"/>
    <property type="match status" value="1"/>
</dbReference>
<dbReference type="Proteomes" id="UP000578819">
    <property type="component" value="Unassembled WGS sequence"/>
</dbReference>
<dbReference type="SMART" id="SM00382">
    <property type="entry name" value="AAA"/>
    <property type="match status" value="2"/>
</dbReference>
<dbReference type="PANTHER" id="PTHR42855">
    <property type="entry name" value="ABC TRANSPORTER ATP-BINDING SUBUNIT"/>
    <property type="match status" value="1"/>
</dbReference>
<evidence type="ECO:0000256" key="3">
    <source>
        <dbReference type="SAM" id="Coils"/>
    </source>
</evidence>
<keyword evidence="6" id="KW-1185">Reference proteome</keyword>
<dbReference type="GO" id="GO:0016887">
    <property type="term" value="F:ATP hydrolysis activity"/>
    <property type="evidence" value="ECO:0007669"/>
    <property type="project" value="InterPro"/>
</dbReference>
<evidence type="ECO:0000256" key="2">
    <source>
        <dbReference type="ARBA" id="ARBA00022840"/>
    </source>
</evidence>
<evidence type="ECO:0000259" key="4">
    <source>
        <dbReference type="PROSITE" id="PS50893"/>
    </source>
</evidence>
<dbReference type="InterPro" id="IPR003439">
    <property type="entry name" value="ABC_transporter-like_ATP-bd"/>
</dbReference>
<accession>A0A7W7SQ52</accession>
<proteinExistence type="predicted"/>
<dbReference type="NCBIfam" id="NF000355">
    <property type="entry name" value="ribo_prot_ABC_F"/>
    <property type="match status" value="1"/>
</dbReference>
<dbReference type="Gene3D" id="3.40.50.300">
    <property type="entry name" value="P-loop containing nucleotide triphosphate hydrolases"/>
    <property type="match status" value="2"/>
</dbReference>
<reference evidence="5 6" key="1">
    <citation type="submission" date="2020-08" db="EMBL/GenBank/DDBJ databases">
        <title>Sequencing the genomes of 1000 actinobacteria strains.</title>
        <authorList>
            <person name="Klenk H.-P."/>
        </authorList>
    </citation>
    <scope>NUCLEOTIDE SEQUENCE [LARGE SCALE GENOMIC DNA]</scope>
    <source>
        <strain evidence="5 6">DSM 45886</strain>
    </source>
</reference>
<feature type="domain" description="ABC transporter" evidence="4">
    <location>
        <begin position="345"/>
        <end position="551"/>
    </location>
</feature>
<evidence type="ECO:0000256" key="1">
    <source>
        <dbReference type="ARBA" id="ARBA00022741"/>
    </source>
</evidence>
<dbReference type="PROSITE" id="PS00211">
    <property type="entry name" value="ABC_TRANSPORTER_1"/>
    <property type="match status" value="2"/>
</dbReference>
<dbReference type="SUPFAM" id="SSF52540">
    <property type="entry name" value="P-loop containing nucleoside triphosphate hydrolases"/>
    <property type="match status" value="2"/>
</dbReference>
<evidence type="ECO:0000313" key="5">
    <source>
        <dbReference type="EMBL" id="MBB4958899.1"/>
    </source>
</evidence>
<feature type="coiled-coil region" evidence="3">
    <location>
        <begin position="95"/>
        <end position="122"/>
    </location>
</feature>
<keyword evidence="1" id="KW-0547">Nucleotide-binding</keyword>
<dbReference type="Pfam" id="PF00005">
    <property type="entry name" value="ABC_tran"/>
    <property type="match status" value="2"/>
</dbReference>
<sequence length="551" mass="59450">MRTGHSAPEAQLALSDVTKRYDDNVLLDRVSLTIRPGEKVGVIGDNGSGKSTLLRLLAGRDRPDNGSVTVVAPGGVGYLAQSLDLPDHAIVGDAIDLALADIRNLEQQIRHAEAGLADATADGLAEYARLVAEFEARDGYLADARVEIALHGLGQPGLDRDRPLGTLSGGQRSRLALAATLAAAPELLLLDEPTNDLDDAAIDWLEEYLRRHQGTMVAVTHDRAFLDRVTTTILEVDHDLHAVHRYGNGYTGYLAAKAAARARWTQEYEQWRADVARQSVLAESNSVRLTAIPRKLPRGFSGAGAFRARSRTHGAMSRIRNAQERLQRLTTDPVPPPPRPLSFTARITSEVTGDSGPVAELTEVRVVGRLHVPALRIEPGQRLLVTGPNGAGKTTLLRVLAGDLAPDSGAVHRTGRVGWLRQGIRSGVDDRRTVLAAFAAGRPGVPDEYADTLLGLGLFRAADLGKPVRTLSVGQRRRLDLARLVCEPTDLLLLDEPTNHLSPALVEELEQALADYRGALVLVTHDRRLRATFTGPVLALTNSRVSQLQAV</sequence>
<dbReference type="CDD" id="cd03221">
    <property type="entry name" value="ABCF_EF-3"/>
    <property type="match status" value="1"/>
</dbReference>
<name>A0A7W7SQ52_9ACTN</name>
<protein>
    <submittedName>
        <fullName evidence="5">Macrolide transport system ATP-binding/permease protein</fullName>
    </submittedName>
</protein>